<evidence type="ECO:0000256" key="1">
    <source>
        <dbReference type="SAM" id="SignalP"/>
    </source>
</evidence>
<dbReference type="EMBL" id="OD564732">
    <property type="protein sequence ID" value="CAD7439598.1"/>
    <property type="molecule type" value="Genomic_DNA"/>
</dbReference>
<evidence type="ECO:0000313" key="2">
    <source>
        <dbReference type="EMBL" id="CAD7439598.1"/>
    </source>
</evidence>
<feature type="signal peptide" evidence="1">
    <location>
        <begin position="1"/>
        <end position="32"/>
    </location>
</feature>
<feature type="chain" id="PRO_5031194512" description="Secreted protein" evidence="1">
    <location>
        <begin position="33"/>
        <end position="104"/>
    </location>
</feature>
<organism evidence="2">
    <name type="scientific">Timema bartmani</name>
    <dbReference type="NCBI Taxonomy" id="61472"/>
    <lineage>
        <taxon>Eukaryota</taxon>
        <taxon>Metazoa</taxon>
        <taxon>Ecdysozoa</taxon>
        <taxon>Arthropoda</taxon>
        <taxon>Hexapoda</taxon>
        <taxon>Insecta</taxon>
        <taxon>Pterygota</taxon>
        <taxon>Neoptera</taxon>
        <taxon>Polyneoptera</taxon>
        <taxon>Phasmatodea</taxon>
        <taxon>Timematodea</taxon>
        <taxon>Timematoidea</taxon>
        <taxon>Timematidae</taxon>
        <taxon>Timema</taxon>
    </lineage>
</organism>
<name>A0A7R9ESW3_9NEOP</name>
<gene>
    <name evidence="2" type="ORF">TBIB3V08_LOCUS2152</name>
</gene>
<evidence type="ECO:0008006" key="3">
    <source>
        <dbReference type="Google" id="ProtNLM"/>
    </source>
</evidence>
<accession>A0A7R9ESW3</accession>
<dbReference type="AlphaFoldDB" id="A0A7R9ESW3"/>
<keyword evidence="1" id="KW-0732">Signal</keyword>
<proteinExistence type="predicted"/>
<reference evidence="2" key="1">
    <citation type="submission" date="2020-11" db="EMBL/GenBank/DDBJ databases">
        <authorList>
            <person name="Tran Van P."/>
        </authorList>
    </citation>
    <scope>NUCLEOTIDE SEQUENCE</scope>
</reference>
<sequence length="104" mass="11250">MAGTPSDCLLPPSGRSAILFCLLLALFDAVKTSTAGGALYSAPTVVTFISSQGCVQLFNYYKLGELCVLHNTSTCVLKRVDRKEESPKLERERDMCPIGGIQHV</sequence>
<protein>
    <recommendedName>
        <fullName evidence="3">Secreted protein</fullName>
    </recommendedName>
</protein>